<dbReference type="PANTHER" id="PTHR11668">
    <property type="entry name" value="SERINE/THREONINE PROTEIN PHOSPHATASE"/>
    <property type="match status" value="1"/>
</dbReference>
<evidence type="ECO:0000256" key="8">
    <source>
        <dbReference type="RuleBase" id="RU004273"/>
    </source>
</evidence>
<dbReference type="OrthoDB" id="10482891at2759"/>
<proteinExistence type="inferred from homology"/>
<evidence type="ECO:0000256" key="1">
    <source>
        <dbReference type="ARBA" id="ARBA00001936"/>
    </source>
</evidence>
<comment type="cofactor">
    <cofactor evidence="1">
        <name>Mn(2+)</name>
        <dbReference type="ChEBI" id="CHEBI:29035"/>
    </cofactor>
</comment>
<reference evidence="10" key="2">
    <citation type="journal article" date="2007" name="Science">
        <title>Draft genome sequence of the sexually transmitted pathogen Trichomonas vaginalis.</title>
        <authorList>
            <person name="Carlton J.M."/>
            <person name="Hirt R.P."/>
            <person name="Silva J.C."/>
            <person name="Delcher A.L."/>
            <person name="Schatz M."/>
            <person name="Zhao Q."/>
            <person name="Wortman J.R."/>
            <person name="Bidwell S.L."/>
            <person name="Alsmark U.C.M."/>
            <person name="Besteiro S."/>
            <person name="Sicheritz-Ponten T."/>
            <person name="Noel C.J."/>
            <person name="Dacks J.B."/>
            <person name="Foster P.G."/>
            <person name="Simillion C."/>
            <person name="Van de Peer Y."/>
            <person name="Miranda-Saavedra D."/>
            <person name="Barton G.J."/>
            <person name="Westrop G.D."/>
            <person name="Mueller S."/>
            <person name="Dessi D."/>
            <person name="Fiori P.L."/>
            <person name="Ren Q."/>
            <person name="Paulsen I."/>
            <person name="Zhang H."/>
            <person name="Bastida-Corcuera F.D."/>
            <person name="Simoes-Barbosa A."/>
            <person name="Brown M.T."/>
            <person name="Hayes R.D."/>
            <person name="Mukherjee M."/>
            <person name="Okumura C.Y."/>
            <person name="Schneider R."/>
            <person name="Smith A.J."/>
            <person name="Vanacova S."/>
            <person name="Villalvazo M."/>
            <person name="Haas B.J."/>
            <person name="Pertea M."/>
            <person name="Feldblyum T.V."/>
            <person name="Utterback T.R."/>
            <person name="Shu C.L."/>
            <person name="Osoegawa K."/>
            <person name="de Jong P.J."/>
            <person name="Hrdy I."/>
            <person name="Horvathova L."/>
            <person name="Zubacova Z."/>
            <person name="Dolezal P."/>
            <person name="Malik S.B."/>
            <person name="Logsdon J.M. Jr."/>
            <person name="Henze K."/>
            <person name="Gupta A."/>
            <person name="Wang C.C."/>
            <person name="Dunne R.L."/>
            <person name="Upcroft J.A."/>
            <person name="Upcroft P."/>
            <person name="White O."/>
            <person name="Salzberg S.L."/>
            <person name="Tang P."/>
            <person name="Chiu C.-H."/>
            <person name="Lee Y.-S."/>
            <person name="Embley T.M."/>
            <person name="Coombs G.H."/>
            <person name="Mottram J.C."/>
            <person name="Tachezy J."/>
            <person name="Fraser-Liggett C.M."/>
            <person name="Johnson P.J."/>
        </authorList>
    </citation>
    <scope>NUCLEOTIDE SEQUENCE [LARGE SCALE GENOMIC DNA]</scope>
    <source>
        <strain evidence="10">G3</strain>
    </source>
</reference>
<evidence type="ECO:0000256" key="6">
    <source>
        <dbReference type="ARBA" id="ARBA00047761"/>
    </source>
</evidence>
<dbReference type="SMR" id="A2GNS2"/>
<dbReference type="SUPFAM" id="SSF56300">
    <property type="entry name" value="Metallo-dependent phosphatases"/>
    <property type="match status" value="1"/>
</dbReference>
<dbReference type="PANTHER" id="PTHR11668:SF300">
    <property type="entry name" value="SERINE_THREONINE-PROTEIN PHOSPHATASE"/>
    <property type="match status" value="1"/>
</dbReference>
<dbReference type="VEuPathDB" id="TrichDB:TVAGG3_0644390"/>
<dbReference type="InterPro" id="IPR050341">
    <property type="entry name" value="PP1_catalytic_subunit"/>
</dbReference>
<accession>A2GNS2</accession>
<gene>
    <name evidence="10" type="ORF">TVAG_601760</name>
</gene>
<keyword evidence="2" id="KW-0479">Metal-binding</keyword>
<evidence type="ECO:0000256" key="7">
    <source>
        <dbReference type="ARBA" id="ARBA00048336"/>
    </source>
</evidence>
<dbReference type="Pfam" id="PF00149">
    <property type="entry name" value="Metallophos"/>
    <property type="match status" value="1"/>
</dbReference>
<dbReference type="Proteomes" id="UP000001542">
    <property type="component" value="Unassembled WGS sequence"/>
</dbReference>
<dbReference type="Gene3D" id="3.60.21.10">
    <property type="match status" value="1"/>
</dbReference>
<reference evidence="10" key="1">
    <citation type="submission" date="2006-10" db="EMBL/GenBank/DDBJ databases">
        <authorList>
            <person name="Amadeo P."/>
            <person name="Zhao Q."/>
            <person name="Wortman J."/>
            <person name="Fraser-Liggett C."/>
            <person name="Carlton J."/>
        </authorList>
    </citation>
    <scope>NUCLEOTIDE SEQUENCE</scope>
    <source>
        <strain evidence="10">G3</strain>
    </source>
</reference>
<evidence type="ECO:0000259" key="9">
    <source>
        <dbReference type="PROSITE" id="PS00125"/>
    </source>
</evidence>
<sequence length="352" mass="40286">MNFKASKLIYESFSSILELEYNSIINLGKSILIPSFGPDLLNILIEESLECFKGQKPLILFNERAIVVGDIHGNLHDLLRILKINGLPPDTYYIFLGDYVDRGEYSIEVISLLLSLHNLFPEQIFLLRGNHETRETNEVYGFKTDILYTFSNTDLWEQFNNIFDYFPIAAIINDTIFCVHGGLSPQLHYIDEIRELTLPMHDLPPQVNDMLWSDPSDMFDGFSEGDRGIGCIFGQNITQDFLDSNKLKTILRGHQCCSNGVRSSHDGKVITVFSSSNYEMTNNYAAYLRIGSKIHIRTLEKVKRVRKRSANFQSVALPTEEETGDYKLTNIISYIFSFFGNKNNTIEETEVQ</sequence>
<keyword evidence="5" id="KW-0464">Manganese</keyword>
<evidence type="ECO:0000256" key="3">
    <source>
        <dbReference type="ARBA" id="ARBA00022801"/>
    </source>
</evidence>
<dbReference type="InterPro" id="IPR006186">
    <property type="entry name" value="Ser/Thr-sp_prot-phosphatase"/>
</dbReference>
<evidence type="ECO:0000313" key="11">
    <source>
        <dbReference type="Proteomes" id="UP000001542"/>
    </source>
</evidence>
<protein>
    <recommendedName>
        <fullName evidence="8">Serine/threonine-protein phosphatase</fullName>
        <ecNumber evidence="8">3.1.3.16</ecNumber>
    </recommendedName>
</protein>
<dbReference type="AlphaFoldDB" id="A2GNS2"/>
<keyword evidence="3 8" id="KW-0378">Hydrolase</keyword>
<evidence type="ECO:0000256" key="4">
    <source>
        <dbReference type="ARBA" id="ARBA00022912"/>
    </source>
</evidence>
<dbReference type="STRING" id="5722.A2GNS2"/>
<dbReference type="GO" id="GO:0046872">
    <property type="term" value="F:metal ion binding"/>
    <property type="evidence" value="ECO:0007669"/>
    <property type="project" value="UniProtKB-KW"/>
</dbReference>
<organism evidence="10 11">
    <name type="scientific">Trichomonas vaginalis (strain ATCC PRA-98 / G3)</name>
    <dbReference type="NCBI Taxonomy" id="412133"/>
    <lineage>
        <taxon>Eukaryota</taxon>
        <taxon>Metamonada</taxon>
        <taxon>Parabasalia</taxon>
        <taxon>Trichomonadida</taxon>
        <taxon>Trichomonadidae</taxon>
        <taxon>Trichomonas</taxon>
    </lineage>
</organism>
<dbReference type="EMBL" id="DS117864">
    <property type="protein sequence ID" value="EAX81196.1"/>
    <property type="molecule type" value="Genomic_DNA"/>
</dbReference>
<dbReference type="RefSeq" id="XP_001294126.1">
    <property type="nucleotide sequence ID" value="XM_001294125.1"/>
</dbReference>
<name>A2GNS2_TRIV3</name>
<dbReference type="InterPro" id="IPR029052">
    <property type="entry name" value="Metallo-depent_PP-like"/>
</dbReference>
<dbReference type="PROSITE" id="PS00125">
    <property type="entry name" value="SER_THR_PHOSPHATASE"/>
    <property type="match status" value="1"/>
</dbReference>
<comment type="catalytic activity">
    <reaction evidence="7 8">
        <text>O-phospho-L-threonyl-[protein] + H2O = L-threonyl-[protein] + phosphate</text>
        <dbReference type="Rhea" id="RHEA:47004"/>
        <dbReference type="Rhea" id="RHEA-COMP:11060"/>
        <dbReference type="Rhea" id="RHEA-COMP:11605"/>
        <dbReference type="ChEBI" id="CHEBI:15377"/>
        <dbReference type="ChEBI" id="CHEBI:30013"/>
        <dbReference type="ChEBI" id="CHEBI:43474"/>
        <dbReference type="ChEBI" id="CHEBI:61977"/>
        <dbReference type="EC" id="3.1.3.16"/>
    </reaction>
</comment>
<evidence type="ECO:0000256" key="2">
    <source>
        <dbReference type="ARBA" id="ARBA00022723"/>
    </source>
</evidence>
<dbReference type="EC" id="3.1.3.16" evidence="8"/>
<keyword evidence="4" id="KW-0904">Protein phosphatase</keyword>
<dbReference type="PRINTS" id="PR00114">
    <property type="entry name" value="STPHPHTASE"/>
</dbReference>
<keyword evidence="11" id="KW-1185">Reference proteome</keyword>
<dbReference type="InParanoid" id="A2GNS2"/>
<dbReference type="GO" id="GO:0004722">
    <property type="term" value="F:protein serine/threonine phosphatase activity"/>
    <property type="evidence" value="ECO:0000318"/>
    <property type="project" value="GO_Central"/>
</dbReference>
<dbReference type="VEuPathDB" id="TrichDB:TVAG_601760"/>
<comment type="similarity">
    <text evidence="8">Belongs to the PPP phosphatase family.</text>
</comment>
<dbReference type="GO" id="GO:0090443">
    <property type="term" value="C:FAR/SIN/STRIPAK complex"/>
    <property type="evidence" value="ECO:0000318"/>
    <property type="project" value="GO_Central"/>
</dbReference>
<dbReference type="InterPro" id="IPR004843">
    <property type="entry name" value="Calcineurin-like_PHP"/>
</dbReference>
<evidence type="ECO:0000313" key="10">
    <source>
        <dbReference type="EMBL" id="EAX81196.1"/>
    </source>
</evidence>
<evidence type="ECO:0000256" key="5">
    <source>
        <dbReference type="ARBA" id="ARBA00023211"/>
    </source>
</evidence>
<dbReference type="SMART" id="SM00156">
    <property type="entry name" value="PP2Ac"/>
    <property type="match status" value="1"/>
</dbReference>
<dbReference type="CDD" id="cd00144">
    <property type="entry name" value="MPP_PPP_family"/>
    <property type="match status" value="1"/>
</dbReference>
<dbReference type="eggNOG" id="KOG0371">
    <property type="taxonomic scope" value="Eukaryota"/>
</dbReference>
<comment type="catalytic activity">
    <reaction evidence="6">
        <text>O-phospho-L-seryl-[protein] + H2O = L-seryl-[protein] + phosphate</text>
        <dbReference type="Rhea" id="RHEA:20629"/>
        <dbReference type="Rhea" id="RHEA-COMP:9863"/>
        <dbReference type="Rhea" id="RHEA-COMP:11604"/>
        <dbReference type="ChEBI" id="CHEBI:15377"/>
        <dbReference type="ChEBI" id="CHEBI:29999"/>
        <dbReference type="ChEBI" id="CHEBI:43474"/>
        <dbReference type="ChEBI" id="CHEBI:83421"/>
        <dbReference type="EC" id="3.1.3.16"/>
    </reaction>
</comment>
<dbReference type="KEGG" id="tva:4738820"/>
<feature type="domain" description="Serine/threonine specific protein phosphatases" evidence="9">
    <location>
        <begin position="127"/>
        <end position="132"/>
    </location>
</feature>